<evidence type="ECO:0000259" key="4">
    <source>
        <dbReference type="Pfam" id="PF00391"/>
    </source>
</evidence>
<dbReference type="AlphaFoldDB" id="A0A3R9QHJ4"/>
<organism evidence="5 6">
    <name type="scientific">Candidatus Methanodesulfokora washburnensis</name>
    <dbReference type="NCBI Taxonomy" id="2478471"/>
    <lineage>
        <taxon>Archaea</taxon>
        <taxon>Thermoproteota</taxon>
        <taxon>Candidatus Korarchaeia</taxon>
        <taxon>Candidatus Korarchaeia incertae sedis</taxon>
        <taxon>Candidatus Methanodesulfokora</taxon>
    </lineage>
</organism>
<dbReference type="PANTHER" id="PTHR43030:SF1">
    <property type="entry name" value="PHOSPHOENOLPYRUVATE SYNTHASE"/>
    <property type="match status" value="1"/>
</dbReference>
<comment type="similarity">
    <text evidence="1">Belongs to the PEP-utilizing enzyme family.</text>
</comment>
<sequence length="121" mass="13182">MNYIKGEILDNVRPKLLIKGIGASRGKYRGKVYIVANKGRNSPLAEEVEVVVVPFLSPFDIFIVLHAKALIMEHGGVTSHGAVIARELGIPCVIAENAINLLKDGMDVFVDGDEGCIYVYQ</sequence>
<evidence type="ECO:0000256" key="1">
    <source>
        <dbReference type="ARBA" id="ARBA00007837"/>
    </source>
</evidence>
<gene>
    <name evidence="5" type="ORF">D6D85_03700</name>
</gene>
<dbReference type="GO" id="GO:0005524">
    <property type="term" value="F:ATP binding"/>
    <property type="evidence" value="ECO:0007669"/>
    <property type="project" value="UniProtKB-KW"/>
</dbReference>
<proteinExistence type="inferred from homology"/>
<comment type="caution">
    <text evidence="5">The sequence shown here is derived from an EMBL/GenBank/DDBJ whole genome shotgun (WGS) entry which is preliminary data.</text>
</comment>
<dbReference type="Pfam" id="PF00391">
    <property type="entry name" value="PEP-utilizers"/>
    <property type="match status" value="1"/>
</dbReference>
<dbReference type="InterPro" id="IPR006319">
    <property type="entry name" value="PEP_synth"/>
</dbReference>
<dbReference type="SUPFAM" id="SSF52009">
    <property type="entry name" value="Phosphohistidine domain"/>
    <property type="match status" value="1"/>
</dbReference>
<evidence type="ECO:0000256" key="3">
    <source>
        <dbReference type="ARBA" id="ARBA00022840"/>
    </source>
</evidence>
<keyword evidence="2" id="KW-0547">Nucleotide-binding</keyword>
<dbReference type="Gene3D" id="3.50.30.10">
    <property type="entry name" value="Phosphohistidine domain"/>
    <property type="match status" value="1"/>
</dbReference>
<dbReference type="InterPro" id="IPR008279">
    <property type="entry name" value="PEP-util_enz_mobile_dom"/>
</dbReference>
<feature type="domain" description="PEP-utilising enzyme mobile" evidence="4">
    <location>
        <begin position="47"/>
        <end position="115"/>
    </location>
</feature>
<dbReference type="InterPro" id="IPR036637">
    <property type="entry name" value="Phosphohistidine_dom_sf"/>
</dbReference>
<dbReference type="EMBL" id="RCOS01000055">
    <property type="protein sequence ID" value="RSN76682.1"/>
    <property type="molecule type" value="Genomic_DNA"/>
</dbReference>
<name>A0A3R9QHJ4_9CREN</name>
<dbReference type="Proteomes" id="UP000277582">
    <property type="component" value="Unassembled WGS sequence"/>
</dbReference>
<dbReference type="GO" id="GO:0008986">
    <property type="term" value="F:pyruvate, water dikinase activity"/>
    <property type="evidence" value="ECO:0007669"/>
    <property type="project" value="InterPro"/>
</dbReference>
<protein>
    <recommendedName>
        <fullName evidence="4">PEP-utilising enzyme mobile domain-containing protein</fullName>
    </recommendedName>
</protein>
<keyword evidence="3" id="KW-0067">ATP-binding</keyword>
<evidence type="ECO:0000313" key="6">
    <source>
        <dbReference type="Proteomes" id="UP000277582"/>
    </source>
</evidence>
<dbReference type="PANTHER" id="PTHR43030">
    <property type="entry name" value="PHOSPHOENOLPYRUVATE SYNTHASE"/>
    <property type="match status" value="1"/>
</dbReference>
<reference evidence="5 6" key="1">
    <citation type="submission" date="2018-10" db="EMBL/GenBank/DDBJ databases">
        <title>Co-occurring genomic capacity for anaerobic methane metabolism and dissimilatory sulfite reduction discovered in the Korarchaeota.</title>
        <authorList>
            <person name="Mckay L.J."/>
            <person name="Dlakic M."/>
            <person name="Fields M.W."/>
            <person name="Delmont T.O."/>
            <person name="Eren A.M."/>
            <person name="Jay Z.J."/>
            <person name="Klingelsmith K.B."/>
            <person name="Rusch D.B."/>
            <person name="Inskeep W.P."/>
        </authorList>
    </citation>
    <scope>NUCLEOTIDE SEQUENCE [LARGE SCALE GENOMIC DNA]</scope>
    <source>
        <strain evidence="5 6">MDKW</strain>
    </source>
</reference>
<evidence type="ECO:0000313" key="5">
    <source>
        <dbReference type="EMBL" id="RSN76682.1"/>
    </source>
</evidence>
<evidence type="ECO:0000256" key="2">
    <source>
        <dbReference type="ARBA" id="ARBA00022741"/>
    </source>
</evidence>
<keyword evidence="6" id="KW-1185">Reference proteome</keyword>
<accession>A0A3R9QHJ4</accession>